<dbReference type="Proteomes" id="UP000813463">
    <property type="component" value="Chromosome 4"/>
</dbReference>
<reference evidence="3" key="1">
    <citation type="journal article" date="2021" name="Nat. Commun.">
        <title>Genomic analyses provide insights into spinach domestication and the genetic basis of agronomic traits.</title>
        <authorList>
            <person name="Cai X."/>
            <person name="Sun X."/>
            <person name="Xu C."/>
            <person name="Sun H."/>
            <person name="Wang X."/>
            <person name="Ge C."/>
            <person name="Zhang Z."/>
            <person name="Wang Q."/>
            <person name="Fei Z."/>
            <person name="Jiao C."/>
            <person name="Wang Q."/>
        </authorList>
    </citation>
    <scope>NUCLEOTIDE SEQUENCE [LARGE SCALE GENOMIC DNA]</scope>
    <source>
        <strain evidence="3">cv. Varoflay</strain>
    </source>
</reference>
<dbReference type="RefSeq" id="XP_056697365.1">
    <property type="nucleotide sequence ID" value="XM_056841387.1"/>
</dbReference>
<organism evidence="3 4">
    <name type="scientific">Spinacia oleracea</name>
    <name type="common">Spinach</name>
    <dbReference type="NCBI Taxonomy" id="3562"/>
    <lineage>
        <taxon>Eukaryota</taxon>
        <taxon>Viridiplantae</taxon>
        <taxon>Streptophyta</taxon>
        <taxon>Embryophyta</taxon>
        <taxon>Tracheophyta</taxon>
        <taxon>Spermatophyta</taxon>
        <taxon>Magnoliopsida</taxon>
        <taxon>eudicotyledons</taxon>
        <taxon>Gunneridae</taxon>
        <taxon>Pentapetalae</taxon>
        <taxon>Caryophyllales</taxon>
        <taxon>Chenopodiaceae</taxon>
        <taxon>Chenopodioideae</taxon>
        <taxon>Anserineae</taxon>
        <taxon>Spinacia</taxon>
    </lineage>
</organism>
<feature type="compositionally biased region" description="Polar residues" evidence="1">
    <location>
        <begin position="339"/>
        <end position="353"/>
    </location>
</feature>
<evidence type="ECO:0000259" key="2">
    <source>
        <dbReference type="Pfam" id="PF14303"/>
    </source>
</evidence>
<name>A0ABM3RP10_SPIOL</name>
<proteinExistence type="predicted"/>
<sequence length="454" mass="52251">MDSRNPNYSRLPNFPTNPNNPNSSTLPNYPNNQYYSNHPNPDNPTINPNSSRLSNYPNNQYYSNHPSYPNHPNYLHSNVHPSVSHHQYMVHDMTPTTYAPFPTQNPSNYLTSMLNNPNYPNVGESQSQHNASGSTTVFSLSDINLNDMAEEENREEEDDDYDDDEPTPTHTNKGKGRAKRISWSKAQDNLLVSGWLNYALDKIHGTNQTSEAFWGKIVDYYNKHRKGSSDQRNDKQLNCRWGKIRPAVAKYCGCIDQAKQRKQSGENNLDITALANEMYHSDMNEDFKFDFAWERLNGQPKFMNTFVYNNDSTTPLFEPPNLSGGEGSEKRSRLDESRNFSCSSAERTPTSVNPLIRPEGQKKAKRKLKLSKEETINPLQGKLASLQHSNEETAKAMKEFVEVERIREERKKKAQVMKERELKYRLLQALLSRDSLSDEDEARKNKLWNELMTV</sequence>
<feature type="domain" description="No apical meristem-associated C-terminal" evidence="2">
    <location>
        <begin position="287"/>
        <end position="421"/>
    </location>
</feature>
<dbReference type="Pfam" id="PF14303">
    <property type="entry name" value="NAM-associated"/>
    <property type="match status" value="1"/>
</dbReference>
<feature type="region of interest" description="Disordered" evidence="1">
    <location>
        <begin position="313"/>
        <end position="362"/>
    </location>
</feature>
<accession>A0ABM3RP10</accession>
<evidence type="ECO:0000313" key="4">
    <source>
        <dbReference type="RefSeq" id="XP_056697365.1"/>
    </source>
</evidence>
<dbReference type="PANTHER" id="PTHR45023:SF4">
    <property type="entry name" value="GLYCINE-RICH PROTEIN-RELATED"/>
    <property type="match status" value="1"/>
</dbReference>
<evidence type="ECO:0000256" key="1">
    <source>
        <dbReference type="SAM" id="MobiDB-lite"/>
    </source>
</evidence>
<dbReference type="PANTHER" id="PTHR45023">
    <property type="match status" value="1"/>
</dbReference>
<feature type="compositionally biased region" description="Low complexity" evidence="1">
    <location>
        <begin position="11"/>
        <end position="32"/>
    </location>
</feature>
<feature type="compositionally biased region" description="Polar residues" evidence="1">
    <location>
        <begin position="33"/>
        <end position="67"/>
    </location>
</feature>
<feature type="compositionally biased region" description="Acidic residues" evidence="1">
    <location>
        <begin position="149"/>
        <end position="166"/>
    </location>
</feature>
<protein>
    <submittedName>
        <fullName evidence="4">Glutathione S-transferase T3-like</fullName>
    </submittedName>
</protein>
<dbReference type="InterPro" id="IPR029466">
    <property type="entry name" value="NAM-associated_C"/>
</dbReference>
<feature type="compositionally biased region" description="Polar residues" evidence="1">
    <location>
        <begin position="1"/>
        <end position="10"/>
    </location>
</feature>
<feature type="region of interest" description="Disordered" evidence="1">
    <location>
        <begin position="149"/>
        <end position="181"/>
    </location>
</feature>
<dbReference type="GeneID" id="130471330"/>
<feature type="compositionally biased region" description="Basic and acidic residues" evidence="1">
    <location>
        <begin position="327"/>
        <end position="338"/>
    </location>
</feature>
<feature type="region of interest" description="Disordered" evidence="1">
    <location>
        <begin position="1"/>
        <end position="79"/>
    </location>
</feature>
<reference evidence="4" key="2">
    <citation type="submission" date="2025-08" db="UniProtKB">
        <authorList>
            <consortium name="RefSeq"/>
        </authorList>
    </citation>
    <scope>IDENTIFICATION</scope>
    <source>
        <tissue evidence="4">Leaf</tissue>
    </source>
</reference>
<gene>
    <name evidence="4" type="primary">LOC130471330</name>
</gene>
<keyword evidence="3" id="KW-1185">Reference proteome</keyword>
<feature type="compositionally biased region" description="Basic residues" evidence="1">
    <location>
        <begin position="172"/>
        <end position="181"/>
    </location>
</feature>
<evidence type="ECO:0000313" key="3">
    <source>
        <dbReference type="Proteomes" id="UP000813463"/>
    </source>
</evidence>